<evidence type="ECO:0000313" key="4">
    <source>
        <dbReference type="Proteomes" id="UP000500930"/>
    </source>
</evidence>
<feature type="region of interest" description="Disordered" evidence="1">
    <location>
        <begin position="803"/>
        <end position="831"/>
    </location>
</feature>
<keyword evidence="2" id="KW-1133">Transmembrane helix</keyword>
<sequence>MVKMYAKAKNKETSLGIDASAKRLSAVATGLVIAGTVLIICATAAALSYHLYCMRRNALPFGYSLGKLYLFLSAAVLTVTGILVCGIIAYAFRRRSVLLGYMPIEEETHAATEDPNDCGALKQQDASLRTSDEHDENCFSCMPDTMEDHIPERSLNVLERSDEHVQGKPVQEERKKEDLCVAHANAAASVPKFNSDGSVEPASRHIASGLFDYAIFALNSADIGEEQLNDIEKKKFKEVVPTSLQNRKIRAERNAVNSPFRIVTYSPRDGYPILTQDVQIIRRVRLPFGWRVNIGADVMIEIPRGSARKPADFVNSNVFYNVDMPVTYCNLLKLMFSYQAIRSGETERLFIRYLRFYYSELWEFAIEIKDEERRKTHLTGFDINGALYCSPIGARFVADIAQNYASFKVFMQEYKSDEETRVLFAFLESVRLCTPSSFAHPADVRSGLLYEAMCAIYGLSCRKSNPLFIERGLKPAVLMTLHYMFYFQETLRKALIINAILEETFTSEAESSFLCSQIYYLKNSVKTMLSVYDAKADRSTFDRVVQDLYSASEENKHLLAAMALSPGGTRLGLTAALEAVSGYTERLEEFRRLKDLAASPSSCFALSSDLNTSKPNDVFNCIPDVFNCIPYAVVSTIECLEGEEKASVIFDSGEGSRDVKGLLVLYRNMTRLVDSYFLECIWPYRKGYIGRGFYREIMNSKARGMYVLPVKEEFIGIRKILSGGCEEYYSTNKDADRNTGESNLQNAEASAYEKGAPRVSCGETARWEEVMASDAASSVQQLEPTTKIQKTLMESSNENIVDFSFSSGKPSRSVNKVSISGTSDQSKRVTQ</sequence>
<dbReference type="KEGG" id="aplt:ANPL_02685"/>
<keyword evidence="4" id="KW-1185">Reference proteome</keyword>
<protein>
    <submittedName>
        <fullName evidence="3">Uncharacterized protein</fullName>
    </submittedName>
</protein>
<name>A0A858PYG1_9RICK</name>
<proteinExistence type="predicted"/>
<evidence type="ECO:0000256" key="1">
    <source>
        <dbReference type="SAM" id="MobiDB-lite"/>
    </source>
</evidence>
<feature type="transmembrane region" description="Helical" evidence="2">
    <location>
        <begin position="24"/>
        <end position="49"/>
    </location>
</feature>
<organism evidence="3 4">
    <name type="scientific">Anaplasma platys</name>
    <dbReference type="NCBI Taxonomy" id="949"/>
    <lineage>
        <taxon>Bacteria</taxon>
        <taxon>Pseudomonadati</taxon>
        <taxon>Pseudomonadota</taxon>
        <taxon>Alphaproteobacteria</taxon>
        <taxon>Rickettsiales</taxon>
        <taxon>Anaplasmataceae</taxon>
        <taxon>Anaplasma</taxon>
    </lineage>
</organism>
<dbReference type="AlphaFoldDB" id="A0A858PYG1"/>
<feature type="transmembrane region" description="Helical" evidence="2">
    <location>
        <begin position="69"/>
        <end position="92"/>
    </location>
</feature>
<gene>
    <name evidence="3" type="ORF">ANPL_02685</name>
</gene>
<dbReference type="EMBL" id="CP046391">
    <property type="protein sequence ID" value="QJC27600.1"/>
    <property type="molecule type" value="Genomic_DNA"/>
</dbReference>
<accession>A0A858PYG1</accession>
<dbReference type="Proteomes" id="UP000500930">
    <property type="component" value="Chromosome"/>
</dbReference>
<keyword evidence="2" id="KW-0472">Membrane</keyword>
<reference evidence="3 4" key="1">
    <citation type="journal article" date="2020" name="Pathogens">
        <title>First Whole Genome Sequence of Anaplasma platys, an Obligate Intracellular Rickettsial Pathogen of Dogs.</title>
        <authorList>
            <person name="Llanes A."/>
            <person name="Rajeev S."/>
        </authorList>
    </citation>
    <scope>NUCLEOTIDE SEQUENCE [LARGE SCALE GENOMIC DNA]</scope>
    <source>
        <strain evidence="3 4">S3</strain>
    </source>
</reference>
<keyword evidence="2" id="KW-0812">Transmembrane</keyword>
<evidence type="ECO:0000256" key="2">
    <source>
        <dbReference type="SAM" id="Phobius"/>
    </source>
</evidence>
<evidence type="ECO:0000313" key="3">
    <source>
        <dbReference type="EMBL" id="QJC27600.1"/>
    </source>
</evidence>